<dbReference type="EMBL" id="BMDT01000003">
    <property type="protein sequence ID" value="GGI65262.1"/>
    <property type="molecule type" value="Genomic_DNA"/>
</dbReference>
<proteinExistence type="predicted"/>
<name>A0A917JG87_9ENTE</name>
<gene>
    <name evidence="10" type="ORF">GCM10011482_09160</name>
</gene>
<dbReference type="FunFam" id="3.40.50.2300:FF:000002">
    <property type="entry name" value="DNA-binding response regulator PhoP"/>
    <property type="match status" value="1"/>
</dbReference>
<dbReference type="Proteomes" id="UP000622610">
    <property type="component" value="Unassembled WGS sequence"/>
</dbReference>
<dbReference type="SMART" id="SM00862">
    <property type="entry name" value="Trans_reg_C"/>
    <property type="match status" value="1"/>
</dbReference>
<dbReference type="SMART" id="SM00448">
    <property type="entry name" value="REC"/>
    <property type="match status" value="1"/>
</dbReference>
<evidence type="ECO:0000256" key="7">
    <source>
        <dbReference type="PROSITE-ProRule" id="PRU01091"/>
    </source>
</evidence>
<dbReference type="Gene3D" id="6.10.250.690">
    <property type="match status" value="1"/>
</dbReference>
<feature type="DNA-binding region" description="OmpR/PhoB-type" evidence="7">
    <location>
        <begin position="124"/>
        <end position="222"/>
    </location>
</feature>
<dbReference type="Pfam" id="PF00072">
    <property type="entry name" value="Response_reg"/>
    <property type="match status" value="1"/>
</dbReference>
<evidence type="ECO:0000259" key="8">
    <source>
        <dbReference type="PROSITE" id="PS50110"/>
    </source>
</evidence>
<feature type="domain" description="OmpR/PhoB-type" evidence="9">
    <location>
        <begin position="124"/>
        <end position="222"/>
    </location>
</feature>
<dbReference type="InterPro" id="IPR011006">
    <property type="entry name" value="CheY-like_superfamily"/>
</dbReference>
<evidence type="ECO:0000256" key="5">
    <source>
        <dbReference type="ARBA" id="ARBA00023163"/>
    </source>
</evidence>
<evidence type="ECO:0000313" key="11">
    <source>
        <dbReference type="Proteomes" id="UP000622610"/>
    </source>
</evidence>
<accession>A0A917JG87</accession>
<dbReference type="Gene3D" id="3.40.50.2300">
    <property type="match status" value="1"/>
</dbReference>
<feature type="modified residue" description="4-aspartylphosphate" evidence="6">
    <location>
        <position position="51"/>
    </location>
</feature>
<keyword evidence="3" id="KW-0805">Transcription regulation</keyword>
<evidence type="ECO:0000256" key="2">
    <source>
        <dbReference type="ARBA" id="ARBA00023012"/>
    </source>
</evidence>
<keyword evidence="4 7" id="KW-0238">DNA-binding</keyword>
<dbReference type="GO" id="GO:0000976">
    <property type="term" value="F:transcription cis-regulatory region binding"/>
    <property type="evidence" value="ECO:0007669"/>
    <property type="project" value="TreeGrafter"/>
</dbReference>
<reference evidence="10" key="2">
    <citation type="submission" date="2020-09" db="EMBL/GenBank/DDBJ databases">
        <authorList>
            <person name="Sun Q."/>
            <person name="Sedlacek I."/>
        </authorList>
    </citation>
    <scope>NUCLEOTIDE SEQUENCE</scope>
    <source>
        <strain evidence="10">CCM 8433</strain>
    </source>
</reference>
<dbReference type="PANTHER" id="PTHR48111:SF1">
    <property type="entry name" value="TWO-COMPONENT RESPONSE REGULATOR ORR33"/>
    <property type="match status" value="1"/>
</dbReference>
<dbReference type="GO" id="GO:0005829">
    <property type="term" value="C:cytosol"/>
    <property type="evidence" value="ECO:0007669"/>
    <property type="project" value="TreeGrafter"/>
</dbReference>
<dbReference type="CDD" id="cd00383">
    <property type="entry name" value="trans_reg_C"/>
    <property type="match status" value="1"/>
</dbReference>
<evidence type="ECO:0000259" key="9">
    <source>
        <dbReference type="PROSITE" id="PS51755"/>
    </source>
</evidence>
<dbReference type="InterPro" id="IPR001789">
    <property type="entry name" value="Sig_transdc_resp-reg_receiver"/>
</dbReference>
<feature type="domain" description="Response regulatory" evidence="8">
    <location>
        <begin position="2"/>
        <end position="116"/>
    </location>
</feature>
<dbReference type="GO" id="GO:0006355">
    <property type="term" value="P:regulation of DNA-templated transcription"/>
    <property type="evidence" value="ECO:0007669"/>
    <property type="project" value="InterPro"/>
</dbReference>
<protein>
    <submittedName>
        <fullName evidence="10">DNA-binding response regulator</fullName>
    </submittedName>
</protein>
<dbReference type="SUPFAM" id="SSF52172">
    <property type="entry name" value="CheY-like"/>
    <property type="match status" value="1"/>
</dbReference>
<dbReference type="Pfam" id="PF00486">
    <property type="entry name" value="Trans_reg_C"/>
    <property type="match status" value="1"/>
</dbReference>
<dbReference type="PANTHER" id="PTHR48111">
    <property type="entry name" value="REGULATOR OF RPOS"/>
    <property type="match status" value="1"/>
</dbReference>
<reference evidence="10" key="1">
    <citation type="journal article" date="2014" name="Int. J. Syst. Evol. Microbiol.">
        <title>Complete genome sequence of Corynebacterium casei LMG S-19264T (=DSM 44701T), isolated from a smear-ripened cheese.</title>
        <authorList>
            <consortium name="US DOE Joint Genome Institute (JGI-PGF)"/>
            <person name="Walter F."/>
            <person name="Albersmeier A."/>
            <person name="Kalinowski J."/>
            <person name="Ruckert C."/>
        </authorList>
    </citation>
    <scope>NUCLEOTIDE SEQUENCE</scope>
    <source>
        <strain evidence="10">CCM 8433</strain>
    </source>
</reference>
<dbReference type="InterPro" id="IPR036388">
    <property type="entry name" value="WH-like_DNA-bd_sf"/>
</dbReference>
<dbReference type="InterPro" id="IPR039420">
    <property type="entry name" value="WalR-like"/>
</dbReference>
<keyword evidence="1 6" id="KW-0597">Phosphoprotein</keyword>
<keyword evidence="5" id="KW-0804">Transcription</keyword>
<dbReference type="PROSITE" id="PS50110">
    <property type="entry name" value="RESPONSE_REGULATORY"/>
    <property type="match status" value="1"/>
</dbReference>
<organism evidence="10 11">
    <name type="scientific">Enterococcus alcedinis</name>
    <dbReference type="NCBI Taxonomy" id="1274384"/>
    <lineage>
        <taxon>Bacteria</taxon>
        <taxon>Bacillati</taxon>
        <taxon>Bacillota</taxon>
        <taxon>Bacilli</taxon>
        <taxon>Lactobacillales</taxon>
        <taxon>Enterococcaceae</taxon>
        <taxon>Enterococcus</taxon>
    </lineage>
</organism>
<dbReference type="GO" id="GO:0000156">
    <property type="term" value="F:phosphorelay response regulator activity"/>
    <property type="evidence" value="ECO:0007669"/>
    <property type="project" value="TreeGrafter"/>
</dbReference>
<dbReference type="GO" id="GO:0032993">
    <property type="term" value="C:protein-DNA complex"/>
    <property type="evidence" value="ECO:0007669"/>
    <property type="project" value="TreeGrafter"/>
</dbReference>
<dbReference type="PROSITE" id="PS51755">
    <property type="entry name" value="OMPR_PHOB"/>
    <property type="match status" value="1"/>
</dbReference>
<dbReference type="Gene3D" id="1.10.10.10">
    <property type="entry name" value="Winged helix-like DNA-binding domain superfamily/Winged helix DNA-binding domain"/>
    <property type="match status" value="1"/>
</dbReference>
<dbReference type="AlphaFoldDB" id="A0A917JG87"/>
<dbReference type="InterPro" id="IPR001867">
    <property type="entry name" value="OmpR/PhoB-type_DNA-bd"/>
</dbReference>
<evidence type="ECO:0000256" key="3">
    <source>
        <dbReference type="ARBA" id="ARBA00023015"/>
    </source>
</evidence>
<comment type="caution">
    <text evidence="10">The sequence shown here is derived from an EMBL/GenBank/DDBJ whole genome shotgun (WGS) entry which is preliminary data.</text>
</comment>
<sequence length="229" mass="26114">MRLLVVEDDDDLRLALVEGLRMSHYAVDETADGEEALYLLTTEAYDLVLLDLNLPKIDGFSVLKQIRESNADLKILILSAKSNALDKVEGLDLGANDYLTKPFDFIELEARIRNLLRRQFIQEKNILKFRNITLNISEGTVAIGDEALQLTKKEFAILRYFLLNRDKIISQEELLEHVWDSRANQFSSSIRVHIASLRKKLQHYVDYEVIGTKVGVGYYLVKEGGIGDV</sequence>
<evidence type="ECO:0000256" key="4">
    <source>
        <dbReference type="ARBA" id="ARBA00023125"/>
    </source>
</evidence>
<evidence type="ECO:0000313" key="10">
    <source>
        <dbReference type="EMBL" id="GGI65262.1"/>
    </source>
</evidence>
<keyword evidence="2" id="KW-0902">Two-component regulatory system</keyword>
<evidence type="ECO:0000256" key="1">
    <source>
        <dbReference type="ARBA" id="ARBA00022553"/>
    </source>
</evidence>
<dbReference type="RefSeq" id="WP_188367105.1">
    <property type="nucleotide sequence ID" value="NZ_BMDT01000003.1"/>
</dbReference>
<keyword evidence="11" id="KW-1185">Reference proteome</keyword>
<evidence type="ECO:0000256" key="6">
    <source>
        <dbReference type="PROSITE-ProRule" id="PRU00169"/>
    </source>
</evidence>